<organism evidence="2 3">
    <name type="scientific">Vreelandella subterranea</name>
    <dbReference type="NCBI Taxonomy" id="416874"/>
    <lineage>
        <taxon>Bacteria</taxon>
        <taxon>Pseudomonadati</taxon>
        <taxon>Pseudomonadota</taxon>
        <taxon>Gammaproteobacteria</taxon>
        <taxon>Oceanospirillales</taxon>
        <taxon>Halomonadaceae</taxon>
        <taxon>Vreelandella</taxon>
    </lineage>
</organism>
<name>A0A1H9UT19_9GAMM</name>
<reference evidence="3" key="1">
    <citation type="submission" date="2016-10" db="EMBL/GenBank/DDBJ databases">
        <authorList>
            <person name="Varghese N."/>
            <person name="Submissions S."/>
        </authorList>
    </citation>
    <scope>NUCLEOTIDE SEQUENCE [LARGE SCALE GENOMIC DNA]</scope>
    <source>
        <strain evidence="3">CGMCC 1.6495</strain>
    </source>
</reference>
<evidence type="ECO:0000313" key="3">
    <source>
        <dbReference type="Proteomes" id="UP000198505"/>
    </source>
</evidence>
<dbReference type="Proteomes" id="UP000198505">
    <property type="component" value="Unassembled WGS sequence"/>
</dbReference>
<accession>A0A1H9UT19</accession>
<dbReference type="STRING" id="416874.SAMN04487958_107202"/>
<dbReference type="EMBL" id="FOGS01000007">
    <property type="protein sequence ID" value="SES12552.1"/>
    <property type="molecule type" value="Genomic_DNA"/>
</dbReference>
<feature type="region of interest" description="Disordered" evidence="1">
    <location>
        <begin position="1"/>
        <end position="57"/>
    </location>
</feature>
<protein>
    <submittedName>
        <fullName evidence="2">Uncharacterized protein</fullName>
    </submittedName>
</protein>
<sequence>MPNQGGRYVMRNGERVLVERSGHKRAPVQPAAKAAKQPVEESPNEDSQETAASSTGE</sequence>
<dbReference type="RefSeq" id="WP_175474731.1">
    <property type="nucleotide sequence ID" value="NZ_FOGS01000007.1"/>
</dbReference>
<gene>
    <name evidence="2" type="ORF">SAMN04487958_107202</name>
</gene>
<feature type="compositionally biased region" description="Low complexity" evidence="1">
    <location>
        <begin position="27"/>
        <end position="37"/>
    </location>
</feature>
<feature type="compositionally biased region" description="Basic and acidic residues" evidence="1">
    <location>
        <begin position="12"/>
        <end position="21"/>
    </location>
</feature>
<proteinExistence type="predicted"/>
<dbReference type="AlphaFoldDB" id="A0A1H9UT19"/>
<evidence type="ECO:0000256" key="1">
    <source>
        <dbReference type="SAM" id="MobiDB-lite"/>
    </source>
</evidence>
<keyword evidence="3" id="KW-1185">Reference proteome</keyword>
<evidence type="ECO:0000313" key="2">
    <source>
        <dbReference type="EMBL" id="SES12552.1"/>
    </source>
</evidence>